<evidence type="ECO:0000256" key="1">
    <source>
        <dbReference type="ARBA" id="ARBA00001974"/>
    </source>
</evidence>
<evidence type="ECO:0000256" key="17">
    <source>
        <dbReference type="ARBA" id="ARBA00052682"/>
    </source>
</evidence>
<keyword evidence="15" id="KW-0496">Mitochondrion</keyword>
<dbReference type="SUPFAM" id="SSF54862">
    <property type="entry name" value="4Fe-4S ferredoxins"/>
    <property type="match status" value="1"/>
</dbReference>
<keyword evidence="7" id="KW-0999">Mitochondrion inner membrane</keyword>
<keyword evidence="4 18" id="KW-0813">Transport</keyword>
<evidence type="ECO:0000256" key="8">
    <source>
        <dbReference type="ARBA" id="ARBA00022827"/>
    </source>
</evidence>
<evidence type="ECO:0000256" key="15">
    <source>
        <dbReference type="ARBA" id="ARBA00023128"/>
    </source>
</evidence>
<keyword evidence="16" id="KW-0472">Membrane</keyword>
<evidence type="ECO:0000259" key="19">
    <source>
        <dbReference type="Pfam" id="PF05187"/>
    </source>
</evidence>
<dbReference type="GO" id="GO:0005743">
    <property type="term" value="C:mitochondrial inner membrane"/>
    <property type="evidence" value="ECO:0007669"/>
    <property type="project" value="UniProtKB-SubCell"/>
</dbReference>
<feature type="domain" description="ETF-QO/FixX C-terminal" evidence="19">
    <location>
        <begin position="528"/>
        <end position="630"/>
    </location>
</feature>
<comment type="subcellular location">
    <subcellularLocation>
        <location evidence="2">Mitochondrion inner membrane</location>
    </subcellularLocation>
</comment>
<keyword evidence="5 18" id="KW-0285">Flavoprotein</keyword>
<dbReference type="PANTHER" id="PTHR10617:SF107">
    <property type="entry name" value="ELECTRON TRANSFER FLAVOPROTEIN-UBIQUINONE OXIDOREDUCTASE, MITOCHONDRIAL"/>
    <property type="match status" value="1"/>
</dbReference>
<evidence type="ECO:0000256" key="14">
    <source>
        <dbReference type="ARBA" id="ARBA00023075"/>
    </source>
</evidence>
<evidence type="ECO:0000256" key="13">
    <source>
        <dbReference type="ARBA" id="ARBA00023014"/>
    </source>
</evidence>
<dbReference type="InterPro" id="IPR049398">
    <property type="entry name" value="ETF-QO/FixC_UQ-bd"/>
</dbReference>
<dbReference type="Pfam" id="PF13450">
    <property type="entry name" value="NAD_binding_8"/>
    <property type="match status" value="1"/>
</dbReference>
<dbReference type="GO" id="GO:0004174">
    <property type="term" value="F:electron-transferring-flavoprotein dehydrogenase activity"/>
    <property type="evidence" value="ECO:0007669"/>
    <property type="project" value="UniProtKB-UniRule"/>
</dbReference>
<keyword evidence="12 18" id="KW-0408">Iron</keyword>
<dbReference type="InterPro" id="IPR007859">
    <property type="entry name" value="ETF-QO/FixX_C"/>
</dbReference>
<dbReference type="InterPro" id="IPR040156">
    <property type="entry name" value="ETF-QO"/>
</dbReference>
<evidence type="ECO:0000256" key="9">
    <source>
        <dbReference type="ARBA" id="ARBA00022946"/>
    </source>
</evidence>
<keyword evidence="13 18" id="KW-0411">Iron-sulfur</keyword>
<dbReference type="FunFam" id="3.30.70.20:FF:000015">
    <property type="entry name" value="Electron transfer flavoprotein-ubiquinone oxidoreductase"/>
    <property type="match status" value="1"/>
</dbReference>
<evidence type="ECO:0000259" key="20">
    <source>
        <dbReference type="Pfam" id="PF21162"/>
    </source>
</evidence>
<keyword evidence="14 18" id="KW-0830">Ubiquinone</keyword>
<dbReference type="Gene3D" id="3.30.9.90">
    <property type="match status" value="1"/>
</dbReference>
<dbReference type="Gene3D" id="3.50.50.60">
    <property type="entry name" value="FAD/NAD(P)-binding domain"/>
    <property type="match status" value="1"/>
</dbReference>
<keyword evidence="22" id="KW-1185">Reference proteome</keyword>
<organism evidence="21 22">
    <name type="scientific">Sesamum alatum</name>
    <dbReference type="NCBI Taxonomy" id="300844"/>
    <lineage>
        <taxon>Eukaryota</taxon>
        <taxon>Viridiplantae</taxon>
        <taxon>Streptophyta</taxon>
        <taxon>Embryophyta</taxon>
        <taxon>Tracheophyta</taxon>
        <taxon>Spermatophyta</taxon>
        <taxon>Magnoliopsida</taxon>
        <taxon>eudicotyledons</taxon>
        <taxon>Gunneridae</taxon>
        <taxon>Pentapetalae</taxon>
        <taxon>asterids</taxon>
        <taxon>lamiids</taxon>
        <taxon>Lamiales</taxon>
        <taxon>Pedaliaceae</taxon>
        <taxon>Sesamum</taxon>
    </lineage>
</organism>
<comment type="caution">
    <text evidence="21">The sequence shown here is derived from an EMBL/GenBank/DDBJ whole genome shotgun (WGS) entry which is preliminary data.</text>
</comment>
<dbReference type="AlphaFoldDB" id="A0AAE1Y785"/>
<name>A0AAE1Y785_9LAMI</name>
<protein>
    <recommendedName>
        <fullName evidence="18">Electron transfer flavoprotein-ubiquinone oxidoreductase</fullName>
        <shortName evidence="18">ETF-QO</shortName>
        <ecNumber evidence="18">1.5.5.1</ecNumber>
    </recommendedName>
</protein>
<dbReference type="GO" id="GO:0051539">
    <property type="term" value="F:4 iron, 4 sulfur cluster binding"/>
    <property type="evidence" value="ECO:0007669"/>
    <property type="project" value="UniProtKB-UniRule"/>
</dbReference>
<feature type="domain" description="ETF-QO/FixC ubiquinone-binding" evidence="20">
    <location>
        <begin position="299"/>
        <end position="392"/>
    </location>
</feature>
<comment type="catalytic activity">
    <reaction evidence="17 18">
        <text>a ubiquinone + reduced [electron-transfer flavoprotein] = a ubiquinol + oxidized [electron-transfer flavoprotein] + H(+)</text>
        <dbReference type="Rhea" id="RHEA:24052"/>
        <dbReference type="Rhea" id="RHEA-COMP:9565"/>
        <dbReference type="Rhea" id="RHEA-COMP:9566"/>
        <dbReference type="Rhea" id="RHEA-COMP:10685"/>
        <dbReference type="Rhea" id="RHEA-COMP:10686"/>
        <dbReference type="ChEBI" id="CHEBI:15378"/>
        <dbReference type="ChEBI" id="CHEBI:16389"/>
        <dbReference type="ChEBI" id="CHEBI:17976"/>
        <dbReference type="ChEBI" id="CHEBI:57692"/>
        <dbReference type="ChEBI" id="CHEBI:58307"/>
        <dbReference type="EC" id="1.5.5.1"/>
    </reaction>
</comment>
<keyword evidence="11 18" id="KW-0560">Oxidoreductase</keyword>
<dbReference type="SUPFAM" id="SSF51905">
    <property type="entry name" value="FAD/NAD(P)-binding domain"/>
    <property type="match status" value="1"/>
</dbReference>
<dbReference type="Pfam" id="PF21162">
    <property type="entry name" value="ETFQO_UQ-bd"/>
    <property type="match status" value="1"/>
</dbReference>
<evidence type="ECO:0000256" key="6">
    <source>
        <dbReference type="ARBA" id="ARBA00022723"/>
    </source>
</evidence>
<dbReference type="EMBL" id="JACGWO010000006">
    <property type="protein sequence ID" value="KAK4424991.1"/>
    <property type="molecule type" value="Genomic_DNA"/>
</dbReference>
<dbReference type="GO" id="GO:0046872">
    <property type="term" value="F:metal ion binding"/>
    <property type="evidence" value="ECO:0007669"/>
    <property type="project" value="UniProtKB-KW"/>
</dbReference>
<gene>
    <name evidence="21" type="ORF">Salat_1692700</name>
</gene>
<keyword evidence="6 18" id="KW-0479">Metal-binding</keyword>
<evidence type="ECO:0000256" key="5">
    <source>
        <dbReference type="ARBA" id="ARBA00022630"/>
    </source>
</evidence>
<evidence type="ECO:0000256" key="3">
    <source>
        <dbReference type="ARBA" id="ARBA00006796"/>
    </source>
</evidence>
<proteinExistence type="inferred from homology"/>
<dbReference type="PANTHER" id="PTHR10617">
    <property type="entry name" value="ELECTRON TRANSFER FLAVOPROTEIN-UBIQUINONE OXIDOREDUCTASE"/>
    <property type="match status" value="1"/>
</dbReference>
<sequence>MLRLISSSSKSKSSKSLLSYSLAIQFPPLYWPSDSTQSSVKSLCSSRRFRNSTITEPLNRNRNGFFSSGYPRNPAKIADCGWNGCGFWRAQGLVGGARSFSGEPVSRESLNYDVVIVGAGPAGLSAAIRLKQLCREKDVDLSVCVVEKGAEVGAHILSGNVFEPRALNELLPNWKQEEAPIHVPVSSDKFWLLSETRAFPCPSPFNNSGNYVISLSQLVRWLGLKAEELGVEIYPGFAASEILYDTTDKVIGIATNDMGVAKDGSKKDNFQPGVELKGRVTLFAEGCRGSLSEGQHQTYALGIKEVWEVSADKHQAGSVLHTLGWPLDSRTYGGSFLYHMKDRQVAVGIVVALNYQNPFLNPYEEFQRFKQHPAIRPLLEGGTVLEYGARTLNEGGYQSIPYPVFPGGAIIGCSAGFLNVPKIKGSHTAMKSGMLAAESVFHTLHEGSPLEAFWDSLKSSWIWKELHSARNYRPGFEYGFFPGLALSALEHYIMKGRSPWTLKHGKPDHEATGEAQSFRPINYPKPDGVLSFDVPTSLYRSNTNHDHDQPAHLRLRDPKIPELVNLPVYAGPESRYCPARVYEYVADESGHLKLQINAQNCLHCKACDIKDPKQNIKWTVPEGGGGPAYTIM</sequence>
<evidence type="ECO:0000256" key="12">
    <source>
        <dbReference type="ARBA" id="ARBA00023004"/>
    </source>
</evidence>
<dbReference type="Pfam" id="PF05187">
    <property type="entry name" value="Fer4_ETF_QO"/>
    <property type="match status" value="1"/>
</dbReference>
<evidence type="ECO:0000313" key="21">
    <source>
        <dbReference type="EMBL" id="KAK4424991.1"/>
    </source>
</evidence>
<keyword evidence="9" id="KW-0809">Transit peptide</keyword>
<comment type="cofactor">
    <cofactor evidence="18">
        <name>[4Fe-4S] cluster</name>
        <dbReference type="ChEBI" id="CHEBI:49883"/>
    </cofactor>
    <text evidence="18">Binds 1 [4Fe-4S] cluster.</text>
</comment>
<keyword evidence="8 18" id="KW-0274">FAD</keyword>
<comment type="similarity">
    <text evidence="3">Belongs to the ETF-QO/FixC family.</text>
</comment>
<evidence type="ECO:0000256" key="18">
    <source>
        <dbReference type="RuleBase" id="RU366068"/>
    </source>
</evidence>
<keyword evidence="10 18" id="KW-0249">Electron transport</keyword>
<dbReference type="InterPro" id="IPR036188">
    <property type="entry name" value="FAD/NAD-bd_sf"/>
</dbReference>
<evidence type="ECO:0000313" key="22">
    <source>
        <dbReference type="Proteomes" id="UP001293254"/>
    </source>
</evidence>
<evidence type="ECO:0000256" key="7">
    <source>
        <dbReference type="ARBA" id="ARBA00022792"/>
    </source>
</evidence>
<accession>A0AAE1Y785</accession>
<reference evidence="21" key="2">
    <citation type="journal article" date="2024" name="Plant">
        <title>Genomic evolution and insights into agronomic trait innovations of Sesamum species.</title>
        <authorList>
            <person name="Miao H."/>
            <person name="Wang L."/>
            <person name="Qu L."/>
            <person name="Liu H."/>
            <person name="Sun Y."/>
            <person name="Le M."/>
            <person name="Wang Q."/>
            <person name="Wei S."/>
            <person name="Zheng Y."/>
            <person name="Lin W."/>
            <person name="Duan Y."/>
            <person name="Cao H."/>
            <person name="Xiong S."/>
            <person name="Wang X."/>
            <person name="Wei L."/>
            <person name="Li C."/>
            <person name="Ma Q."/>
            <person name="Ju M."/>
            <person name="Zhao R."/>
            <person name="Li G."/>
            <person name="Mu C."/>
            <person name="Tian Q."/>
            <person name="Mei H."/>
            <person name="Zhang T."/>
            <person name="Gao T."/>
            <person name="Zhang H."/>
        </authorList>
    </citation>
    <scope>NUCLEOTIDE SEQUENCE</scope>
    <source>
        <strain evidence="21">3651</strain>
    </source>
</reference>
<evidence type="ECO:0000256" key="10">
    <source>
        <dbReference type="ARBA" id="ARBA00022982"/>
    </source>
</evidence>
<evidence type="ECO:0000256" key="2">
    <source>
        <dbReference type="ARBA" id="ARBA00004273"/>
    </source>
</evidence>
<dbReference type="Gene3D" id="3.30.70.20">
    <property type="match status" value="1"/>
</dbReference>
<comment type="cofactor">
    <cofactor evidence="1 18">
        <name>FAD</name>
        <dbReference type="ChEBI" id="CHEBI:57692"/>
    </cofactor>
</comment>
<reference evidence="21" key="1">
    <citation type="submission" date="2020-06" db="EMBL/GenBank/DDBJ databases">
        <authorList>
            <person name="Li T."/>
            <person name="Hu X."/>
            <person name="Zhang T."/>
            <person name="Song X."/>
            <person name="Zhang H."/>
            <person name="Dai N."/>
            <person name="Sheng W."/>
            <person name="Hou X."/>
            <person name="Wei L."/>
        </authorList>
    </citation>
    <scope>NUCLEOTIDE SEQUENCE</scope>
    <source>
        <strain evidence="21">3651</strain>
        <tissue evidence="21">Leaf</tissue>
    </source>
</reference>
<evidence type="ECO:0000256" key="16">
    <source>
        <dbReference type="ARBA" id="ARBA00023136"/>
    </source>
</evidence>
<dbReference type="EC" id="1.5.5.1" evidence="18"/>
<evidence type="ECO:0000256" key="11">
    <source>
        <dbReference type="ARBA" id="ARBA00023002"/>
    </source>
</evidence>
<dbReference type="Proteomes" id="UP001293254">
    <property type="component" value="Unassembled WGS sequence"/>
</dbReference>
<dbReference type="SUPFAM" id="SSF54373">
    <property type="entry name" value="FAD-linked reductases, C-terminal domain"/>
    <property type="match status" value="1"/>
</dbReference>
<comment type="function">
    <text evidence="18">Accepts electrons from ETF and reduces ubiquinone.</text>
</comment>
<evidence type="ECO:0000256" key="4">
    <source>
        <dbReference type="ARBA" id="ARBA00022448"/>
    </source>
</evidence>